<dbReference type="Pfam" id="PF06276">
    <property type="entry name" value="FhuF"/>
    <property type="match status" value="1"/>
</dbReference>
<proteinExistence type="predicted"/>
<keyword evidence="3" id="KW-1185">Reference proteome</keyword>
<evidence type="ECO:0000313" key="3">
    <source>
        <dbReference type="Proteomes" id="UP000293846"/>
    </source>
</evidence>
<reference evidence="2 3" key="1">
    <citation type="submission" date="2019-03" db="EMBL/GenBank/DDBJ databases">
        <authorList>
            <person name="Jensen L."/>
            <person name="Storgaard J."/>
            <person name="Sulaj E."/>
            <person name="Schramm A."/>
            <person name="Marshall I.P.G."/>
        </authorList>
    </citation>
    <scope>NUCLEOTIDE SEQUENCE [LARGE SCALE GENOMIC DNA]</scope>
    <source>
        <strain evidence="2 3">2017H2G3</strain>
    </source>
</reference>
<organism evidence="2 3">
    <name type="scientific">Cytobacillus praedii</name>
    <dbReference type="NCBI Taxonomy" id="1742358"/>
    <lineage>
        <taxon>Bacteria</taxon>
        <taxon>Bacillati</taxon>
        <taxon>Bacillota</taxon>
        <taxon>Bacilli</taxon>
        <taxon>Bacillales</taxon>
        <taxon>Bacillaceae</taxon>
        <taxon>Cytobacillus</taxon>
    </lineage>
</organism>
<accession>A0A4R1B3G4</accession>
<feature type="domain" description="Aerobactin siderophore biosynthesis IucA/IucC-like C-terminal" evidence="1">
    <location>
        <begin position="61"/>
        <end position="212"/>
    </location>
</feature>
<sequence>MGNILSAAQIGELKQFRVTTVRTTSVLSIEIEKLLDEHSMRNYLRLLGNHLGAANDKVTASIFIKRYAFLAAAYLYTMTLKNGKLHISFENVSLETNDQAELWLPNFYFKDFHIETMIENREKWRETCVNDLFNNHLNPLLDGLSRVTKVSKLILWENVAVYIFWLYETIFQKEEFTEEVKLRSKEDFQYILLQASGSLFGGYNKNPLKRYHNEHIYIEEYGKEVRPRNTCCYSYLTRSKKRCTSCPQVCSACPLVSGMQSMEVQSDE</sequence>
<protein>
    <recommendedName>
        <fullName evidence="1">Aerobactin siderophore biosynthesis IucA/IucC-like C-terminal domain-containing protein</fullName>
    </recommendedName>
</protein>
<name>A0A4R1B3G4_9BACI</name>
<comment type="caution">
    <text evidence="2">The sequence shown here is derived from an EMBL/GenBank/DDBJ whole genome shotgun (WGS) entry which is preliminary data.</text>
</comment>
<evidence type="ECO:0000259" key="1">
    <source>
        <dbReference type="Pfam" id="PF06276"/>
    </source>
</evidence>
<dbReference type="GO" id="GO:0003824">
    <property type="term" value="F:catalytic activity"/>
    <property type="evidence" value="ECO:0007669"/>
    <property type="project" value="UniProtKB-ARBA"/>
</dbReference>
<evidence type="ECO:0000313" key="2">
    <source>
        <dbReference type="EMBL" id="TCJ04755.1"/>
    </source>
</evidence>
<gene>
    <name evidence="2" type="ORF">E0Y62_08105</name>
</gene>
<dbReference type="Proteomes" id="UP000293846">
    <property type="component" value="Unassembled WGS sequence"/>
</dbReference>
<dbReference type="RefSeq" id="WP_131236620.1">
    <property type="nucleotide sequence ID" value="NZ_SJTH01000007.1"/>
</dbReference>
<dbReference type="AlphaFoldDB" id="A0A4R1B3G4"/>
<dbReference type="OrthoDB" id="5870636at2"/>
<dbReference type="InterPro" id="IPR022770">
    <property type="entry name" value="IucA/IucC-like_C"/>
</dbReference>
<dbReference type="STRING" id="1742358.GCA_001439605_04790"/>
<dbReference type="EMBL" id="SJTH01000007">
    <property type="protein sequence ID" value="TCJ04755.1"/>
    <property type="molecule type" value="Genomic_DNA"/>
</dbReference>